<dbReference type="Gene3D" id="1.20.5.4130">
    <property type="match status" value="1"/>
</dbReference>
<keyword evidence="6" id="KW-1185">Reference proteome</keyword>
<evidence type="ECO:0000313" key="5">
    <source>
        <dbReference type="EMBL" id="KAE8668620.1"/>
    </source>
</evidence>
<keyword evidence="1" id="KW-0677">Repeat</keyword>
<accession>A0A6A2XFW0</accession>
<protein>
    <recommendedName>
        <fullName evidence="4">Disease resistance N-terminal domain-containing protein</fullName>
    </recommendedName>
</protein>
<evidence type="ECO:0000256" key="2">
    <source>
        <dbReference type="ARBA" id="ARBA00022741"/>
    </source>
</evidence>
<dbReference type="GO" id="GO:0006952">
    <property type="term" value="P:defense response"/>
    <property type="evidence" value="ECO:0007669"/>
    <property type="project" value="UniProtKB-KW"/>
</dbReference>
<evidence type="ECO:0000313" key="6">
    <source>
        <dbReference type="Proteomes" id="UP000436088"/>
    </source>
</evidence>
<reference evidence="5" key="1">
    <citation type="submission" date="2019-09" db="EMBL/GenBank/DDBJ databases">
        <title>Draft genome information of white flower Hibiscus syriacus.</title>
        <authorList>
            <person name="Kim Y.-M."/>
        </authorList>
    </citation>
    <scope>NUCLEOTIDE SEQUENCE [LARGE SCALE GENOMIC DNA]</scope>
    <source>
        <strain evidence="5">YM2019G1</strain>
    </source>
</reference>
<dbReference type="PANTHER" id="PTHR19338">
    <property type="entry name" value="TRANSLOCASE OF INNER MITOCHONDRIAL MEMBRANE 13 HOMOLOG"/>
    <property type="match status" value="1"/>
</dbReference>
<dbReference type="AlphaFoldDB" id="A0A6A2XFW0"/>
<evidence type="ECO:0000256" key="1">
    <source>
        <dbReference type="ARBA" id="ARBA00022737"/>
    </source>
</evidence>
<feature type="domain" description="Disease resistance N-terminal" evidence="4">
    <location>
        <begin position="5"/>
        <end position="96"/>
    </location>
</feature>
<organism evidence="5 6">
    <name type="scientific">Hibiscus syriacus</name>
    <name type="common">Rose of Sharon</name>
    <dbReference type="NCBI Taxonomy" id="106335"/>
    <lineage>
        <taxon>Eukaryota</taxon>
        <taxon>Viridiplantae</taxon>
        <taxon>Streptophyta</taxon>
        <taxon>Embryophyta</taxon>
        <taxon>Tracheophyta</taxon>
        <taxon>Spermatophyta</taxon>
        <taxon>Magnoliopsida</taxon>
        <taxon>eudicotyledons</taxon>
        <taxon>Gunneridae</taxon>
        <taxon>Pentapetalae</taxon>
        <taxon>rosids</taxon>
        <taxon>malvids</taxon>
        <taxon>Malvales</taxon>
        <taxon>Malvaceae</taxon>
        <taxon>Malvoideae</taxon>
        <taxon>Hibiscus</taxon>
    </lineage>
</organism>
<evidence type="ECO:0000259" key="4">
    <source>
        <dbReference type="Pfam" id="PF18052"/>
    </source>
</evidence>
<keyword evidence="3" id="KW-0611">Plant defense</keyword>
<gene>
    <name evidence="5" type="ORF">F3Y22_tig00112289pilonHSYRG00038</name>
</gene>
<dbReference type="InterPro" id="IPR041118">
    <property type="entry name" value="Rx_N"/>
</dbReference>
<keyword evidence="2" id="KW-0547">Nucleotide-binding</keyword>
<dbReference type="InterPro" id="IPR038005">
    <property type="entry name" value="RX-like_CC"/>
</dbReference>
<comment type="caution">
    <text evidence="5">The sequence shown here is derived from an EMBL/GenBank/DDBJ whole genome shotgun (WGS) entry which is preliminary data.</text>
</comment>
<dbReference type="EMBL" id="VEPZ02001544">
    <property type="protein sequence ID" value="KAE8668620.1"/>
    <property type="molecule type" value="Genomic_DNA"/>
</dbReference>
<dbReference type="Proteomes" id="UP000436088">
    <property type="component" value="Unassembled WGS sequence"/>
</dbReference>
<proteinExistence type="predicted"/>
<dbReference type="GO" id="GO:0000166">
    <property type="term" value="F:nucleotide binding"/>
    <property type="evidence" value="ECO:0007669"/>
    <property type="project" value="UniProtKB-KW"/>
</dbReference>
<sequence>MAEVAVNLVLERLVDFLNEEAKLLSGFHSEVADIKLELEFILSFLRDADARAVTGESNDGSKTWVKHVREAAYSIEDAIDEYMLYMGKRRHQYGFKAFLKRQLASSRTVREIGEKSKRFGFNVADQGGSRSSGHVDDPRAGLHFVESDALVALKLLKASWWED</sequence>
<evidence type="ECO:0000256" key="3">
    <source>
        <dbReference type="ARBA" id="ARBA00022821"/>
    </source>
</evidence>
<name>A0A6A2XFW0_HIBSY</name>
<dbReference type="CDD" id="cd14798">
    <property type="entry name" value="RX-CC_like"/>
    <property type="match status" value="1"/>
</dbReference>
<dbReference type="PANTHER" id="PTHR19338:SF32">
    <property type="entry name" value="OS06G0287500 PROTEIN"/>
    <property type="match status" value="1"/>
</dbReference>
<dbReference type="Pfam" id="PF18052">
    <property type="entry name" value="Rx_N"/>
    <property type="match status" value="1"/>
</dbReference>